<dbReference type="KEGG" id="aoc:Aocu_03800"/>
<dbReference type="PANTHER" id="PTHR42734">
    <property type="entry name" value="METAL TRANSPORT SYSTEM ATP-BINDING PROTEIN TM_0124-RELATED"/>
    <property type="match status" value="1"/>
</dbReference>
<keyword evidence="3" id="KW-0547">Nucleotide-binding</keyword>
<evidence type="ECO:0000259" key="5">
    <source>
        <dbReference type="PROSITE" id="PS50893"/>
    </source>
</evidence>
<dbReference type="STRING" id="35623.Aocu_03800"/>
<dbReference type="RefSeq" id="WP_045749001.1">
    <property type="nucleotide sequence ID" value="NZ_FUZK01000006.1"/>
</dbReference>
<dbReference type="EMBL" id="LK028559">
    <property type="protein sequence ID" value="CDR30453.1"/>
    <property type="molecule type" value="Genomic_DNA"/>
</dbReference>
<evidence type="ECO:0000313" key="6">
    <source>
        <dbReference type="EMBL" id="CDR30453.1"/>
    </source>
</evidence>
<reference evidence="7" key="1">
    <citation type="submission" date="2014-05" db="EMBL/GenBank/DDBJ databases">
        <authorList>
            <person name="Kube M."/>
        </authorList>
    </citation>
    <scope>NUCLEOTIDE SEQUENCE [LARGE SCALE GENOMIC DNA]</scope>
</reference>
<evidence type="ECO:0000256" key="4">
    <source>
        <dbReference type="ARBA" id="ARBA00022840"/>
    </source>
</evidence>
<proteinExistence type="inferred from homology"/>
<keyword evidence="2" id="KW-0813">Transport</keyword>
<evidence type="ECO:0000313" key="7">
    <source>
        <dbReference type="Proteomes" id="UP000032434"/>
    </source>
</evidence>
<dbReference type="OrthoDB" id="388394at2"/>
<sequence length="228" mass="26211">MKKDCLIEYKNVSLSYGQTEAVKHASFVVHEGDILNIIGPNGSGKTTLVKSLVGELKPSKGEILKSCKRLGYVPQKLMIKRNFPLTVQEFIYTGFLKQDLFIKPKDAEIIKAWIIRMKLDPKILTEPIHTLSGGQLQRAYIIRTIISKPDVLILDEPTSALDPSFREQFYELLKTIKEELQMTIIHITHDLTDLVLENSLVMYIDQEIKFYGTYIDYHQFEHEGHHHG</sequence>
<dbReference type="Gene3D" id="3.40.50.300">
    <property type="entry name" value="P-loop containing nucleotide triphosphate hydrolases"/>
    <property type="match status" value="1"/>
</dbReference>
<dbReference type="Proteomes" id="UP000032434">
    <property type="component" value="Chromosome 1"/>
</dbReference>
<organism evidence="6 7">
    <name type="scientific">Acholeplasma oculi</name>
    <dbReference type="NCBI Taxonomy" id="35623"/>
    <lineage>
        <taxon>Bacteria</taxon>
        <taxon>Bacillati</taxon>
        <taxon>Mycoplasmatota</taxon>
        <taxon>Mollicutes</taxon>
        <taxon>Acholeplasmatales</taxon>
        <taxon>Acholeplasmataceae</taxon>
        <taxon>Acholeplasma</taxon>
    </lineage>
</organism>
<keyword evidence="4 6" id="KW-0067">ATP-binding</keyword>
<dbReference type="InterPro" id="IPR027417">
    <property type="entry name" value="P-loop_NTPase"/>
</dbReference>
<evidence type="ECO:0000256" key="3">
    <source>
        <dbReference type="ARBA" id="ARBA00022741"/>
    </source>
</evidence>
<dbReference type="AlphaFoldDB" id="A0A061A9C1"/>
<evidence type="ECO:0000256" key="2">
    <source>
        <dbReference type="ARBA" id="ARBA00022448"/>
    </source>
</evidence>
<dbReference type="InterPro" id="IPR003439">
    <property type="entry name" value="ABC_transporter-like_ATP-bd"/>
</dbReference>
<dbReference type="FunCoup" id="A0A061A9C1">
    <property type="interactions" value="100"/>
</dbReference>
<gene>
    <name evidence="6" type="primary">znuC</name>
    <name evidence="6" type="ORF">Aocu_03800</name>
</gene>
<dbReference type="PANTHER" id="PTHR42734:SF17">
    <property type="entry name" value="METAL TRANSPORT SYSTEM ATP-BINDING PROTEIN TM_0124-RELATED"/>
    <property type="match status" value="1"/>
</dbReference>
<feature type="domain" description="ABC transporter" evidence="5">
    <location>
        <begin position="7"/>
        <end position="227"/>
    </location>
</feature>
<protein>
    <submittedName>
        <fullName evidence="6">Zinc ABC transporter, ATP-binding protein ZnuC</fullName>
    </submittedName>
</protein>
<evidence type="ECO:0000256" key="1">
    <source>
        <dbReference type="ARBA" id="ARBA00005417"/>
    </source>
</evidence>
<dbReference type="PROSITE" id="PS50893">
    <property type="entry name" value="ABC_TRANSPORTER_2"/>
    <property type="match status" value="1"/>
</dbReference>
<keyword evidence="7" id="KW-1185">Reference proteome</keyword>
<dbReference type="PATRIC" id="fig|35623.3.peg.380"/>
<dbReference type="HOGENOM" id="CLU_000604_1_11_14"/>
<dbReference type="Pfam" id="PF00005">
    <property type="entry name" value="ABC_tran"/>
    <property type="match status" value="1"/>
</dbReference>
<dbReference type="InParanoid" id="A0A061A9C1"/>
<dbReference type="GO" id="GO:0016887">
    <property type="term" value="F:ATP hydrolysis activity"/>
    <property type="evidence" value="ECO:0007669"/>
    <property type="project" value="InterPro"/>
</dbReference>
<dbReference type="InterPro" id="IPR050153">
    <property type="entry name" value="Metal_Ion_Import_ABC"/>
</dbReference>
<name>A0A061A9C1_9MOLU</name>
<dbReference type="SMART" id="SM00382">
    <property type="entry name" value="AAA"/>
    <property type="match status" value="1"/>
</dbReference>
<comment type="similarity">
    <text evidence="1">Belongs to the ABC transporter superfamily.</text>
</comment>
<dbReference type="GO" id="GO:0005524">
    <property type="term" value="F:ATP binding"/>
    <property type="evidence" value="ECO:0007669"/>
    <property type="project" value="UniProtKB-KW"/>
</dbReference>
<dbReference type="InterPro" id="IPR003593">
    <property type="entry name" value="AAA+_ATPase"/>
</dbReference>
<accession>A0A061A9C1</accession>
<dbReference type="SUPFAM" id="SSF52540">
    <property type="entry name" value="P-loop containing nucleoside triphosphate hydrolases"/>
    <property type="match status" value="1"/>
</dbReference>